<feature type="non-terminal residue" evidence="1">
    <location>
        <position position="178"/>
    </location>
</feature>
<gene>
    <name evidence="1" type="ORF">CM83_102834</name>
</gene>
<sequence length="178" mass="20625">MVAAASVDEEWNQLKDAIHKVASDVVGTVPKPERNDWYDEECEEAAVERNCARLRMLLRTTRATKANYKVKRKKAKKLFRNKKRKSKRKNLERMQNRYDRNQARKFFKDVRYARKGFEPRLQGIKSKEGTFLGGEADIQGRWSEYFGELLNGSIPPTSQAQIQAQIQDFSIGGEEDVP</sequence>
<reference evidence="1" key="1">
    <citation type="journal article" date="2014" name="PLoS ONE">
        <title>Transcriptome-Based Identification of ABC Transporters in the Western Tarnished Plant Bug Lygus hesperus.</title>
        <authorList>
            <person name="Hull J.J."/>
            <person name="Chaney K."/>
            <person name="Geib S.M."/>
            <person name="Fabrick J.A."/>
            <person name="Brent C.S."/>
            <person name="Walsh D."/>
            <person name="Lavine L.C."/>
        </authorList>
    </citation>
    <scope>NUCLEOTIDE SEQUENCE</scope>
</reference>
<dbReference type="AlphaFoldDB" id="A0A0A9WY73"/>
<dbReference type="EMBL" id="GBHO01032131">
    <property type="protein sequence ID" value="JAG11473.1"/>
    <property type="molecule type" value="Transcribed_RNA"/>
</dbReference>
<proteinExistence type="predicted"/>
<evidence type="ECO:0000313" key="1">
    <source>
        <dbReference type="EMBL" id="JAG11473.1"/>
    </source>
</evidence>
<reference evidence="1" key="2">
    <citation type="submission" date="2014-07" db="EMBL/GenBank/DDBJ databases">
        <authorList>
            <person name="Hull J."/>
        </authorList>
    </citation>
    <scope>NUCLEOTIDE SEQUENCE</scope>
</reference>
<protein>
    <submittedName>
        <fullName evidence="1">Uncharacterized protein</fullName>
    </submittedName>
</protein>
<name>A0A0A9WY73_LYGHE</name>
<organism evidence="1">
    <name type="scientific">Lygus hesperus</name>
    <name type="common">Western plant bug</name>
    <dbReference type="NCBI Taxonomy" id="30085"/>
    <lineage>
        <taxon>Eukaryota</taxon>
        <taxon>Metazoa</taxon>
        <taxon>Ecdysozoa</taxon>
        <taxon>Arthropoda</taxon>
        <taxon>Hexapoda</taxon>
        <taxon>Insecta</taxon>
        <taxon>Pterygota</taxon>
        <taxon>Neoptera</taxon>
        <taxon>Paraneoptera</taxon>
        <taxon>Hemiptera</taxon>
        <taxon>Heteroptera</taxon>
        <taxon>Panheteroptera</taxon>
        <taxon>Cimicomorpha</taxon>
        <taxon>Miridae</taxon>
        <taxon>Mirini</taxon>
        <taxon>Lygus</taxon>
    </lineage>
</organism>
<accession>A0A0A9WY73</accession>